<name>A0A399G5M7_9ACTN</name>
<dbReference type="KEGG" id="thao:NI17_000500"/>
<reference evidence="1" key="1">
    <citation type="submission" date="2020-10" db="EMBL/GenBank/DDBJ databases">
        <title>De novo genome project of the cellulose decomposer Thermobifida halotolerans type strain.</title>
        <authorList>
            <person name="Nagy I."/>
            <person name="Horvath B."/>
            <person name="Kukolya J."/>
            <person name="Nagy I."/>
            <person name="Orsini M."/>
        </authorList>
    </citation>
    <scope>NUCLEOTIDE SEQUENCE</scope>
    <source>
        <strain evidence="1">DSM 44931</strain>
    </source>
</reference>
<proteinExistence type="predicted"/>
<accession>A0A399G5M7</accession>
<dbReference type="Proteomes" id="UP000265719">
    <property type="component" value="Chromosome"/>
</dbReference>
<evidence type="ECO:0000313" key="1">
    <source>
        <dbReference type="EMBL" id="UOE19784.1"/>
    </source>
</evidence>
<organism evidence="1 2">
    <name type="scientific">Thermobifida halotolerans</name>
    <dbReference type="NCBI Taxonomy" id="483545"/>
    <lineage>
        <taxon>Bacteria</taxon>
        <taxon>Bacillati</taxon>
        <taxon>Actinomycetota</taxon>
        <taxon>Actinomycetes</taxon>
        <taxon>Streptosporangiales</taxon>
        <taxon>Nocardiopsidaceae</taxon>
        <taxon>Thermobifida</taxon>
    </lineage>
</organism>
<dbReference type="AlphaFoldDB" id="A0A399G5M7"/>
<dbReference type="RefSeq" id="WP_119267868.1">
    <property type="nucleotide sequence ID" value="NZ_CP063196.1"/>
</dbReference>
<gene>
    <name evidence="1" type="ORF">NI17_000500</name>
</gene>
<dbReference type="EMBL" id="CP063196">
    <property type="protein sequence ID" value="UOE19784.1"/>
    <property type="molecule type" value="Genomic_DNA"/>
</dbReference>
<sequence>MDAIRAASALAAAQYGVIRRDQALRCGVTGSVLRSLLRQGAWTRVCRDVCLVGEHTPATERGRLLAAVMAAQLELGPAAFASADTAARLWRLRGLPPWQGEVHMTLPAAGARRGGPGVVVHSWATDPSEVTGCGLLRVTTPQRTLRDVLLGVDRATAVCLLDSALHRGLVRASELPGLAAANAGRPGCTLSLLWWGLADGRARTPLETRIRLVCVDGGLPPDDLRHPFHDARGRLLAVGGLWWEDRRLLVEADERDPPGPVGALPYDRRRTALELAVPGIRIARFTRSDLRRPDRVLAAVRQVHVRWPSP</sequence>
<evidence type="ECO:0000313" key="2">
    <source>
        <dbReference type="Proteomes" id="UP000265719"/>
    </source>
</evidence>
<keyword evidence="2" id="KW-1185">Reference proteome</keyword>
<protein>
    <submittedName>
        <fullName evidence="1">Uncharacterized protein</fullName>
    </submittedName>
</protein>